<dbReference type="AlphaFoldDB" id="A0A4R1XQK0"/>
<evidence type="ECO:0008006" key="4">
    <source>
        <dbReference type="Google" id="ProtNLM"/>
    </source>
</evidence>
<dbReference type="Pfam" id="PF11720">
    <property type="entry name" value="Inhibitor_I78"/>
    <property type="match status" value="1"/>
</dbReference>
<evidence type="ECO:0000313" key="2">
    <source>
        <dbReference type="EMBL" id="TCM61913.1"/>
    </source>
</evidence>
<proteinExistence type="predicted"/>
<dbReference type="PANTHER" id="PTHR38008:SF2">
    <property type="entry name" value="HEMOLYSIN"/>
    <property type="match status" value="1"/>
</dbReference>
<protein>
    <recommendedName>
        <fullName evidence="4">Hemolysin</fullName>
    </recommendedName>
</protein>
<dbReference type="InterPro" id="IPR021719">
    <property type="entry name" value="Prot_inh_I78"/>
</dbReference>
<dbReference type="Proteomes" id="UP000294963">
    <property type="component" value="Unassembled WGS sequence"/>
</dbReference>
<keyword evidence="1" id="KW-0732">Signal</keyword>
<dbReference type="PANTHER" id="PTHR38008">
    <property type="entry name" value="HEMOLYSIN-RELATED"/>
    <property type="match status" value="1"/>
</dbReference>
<evidence type="ECO:0000313" key="3">
    <source>
        <dbReference type="Proteomes" id="UP000294963"/>
    </source>
</evidence>
<dbReference type="PROSITE" id="PS51257">
    <property type="entry name" value="PROKAR_LIPOPROTEIN"/>
    <property type="match status" value="1"/>
</dbReference>
<accession>A0A4R1XQK0</accession>
<evidence type="ECO:0000256" key="1">
    <source>
        <dbReference type="SAM" id="SignalP"/>
    </source>
</evidence>
<dbReference type="OrthoDB" id="148878at2"/>
<keyword evidence="3" id="KW-1185">Reference proteome</keyword>
<comment type="caution">
    <text evidence="2">The sequence shown here is derived from an EMBL/GenBank/DDBJ whole genome shotgun (WGS) entry which is preliminary data.</text>
</comment>
<dbReference type="Pfam" id="PF03891">
    <property type="entry name" value="DUF333"/>
    <property type="match status" value="1"/>
</dbReference>
<gene>
    <name evidence="2" type="ORF">EC844_12667</name>
</gene>
<reference evidence="2 3" key="1">
    <citation type="submission" date="2019-03" db="EMBL/GenBank/DDBJ databases">
        <title>Genomic analyses of the natural microbiome of Caenorhabditis elegans.</title>
        <authorList>
            <person name="Samuel B."/>
        </authorList>
    </citation>
    <scope>NUCLEOTIDE SEQUENCE [LARGE SCALE GENOMIC DNA]</scope>
    <source>
        <strain evidence="2 3">JUb89</strain>
    </source>
</reference>
<name>A0A4R1XQK0_ACICA</name>
<feature type="chain" id="PRO_5020644036" description="Hemolysin" evidence="1">
    <location>
        <begin position="25"/>
        <end position="147"/>
    </location>
</feature>
<dbReference type="Gene3D" id="3.30.10.10">
    <property type="entry name" value="Trypsin Inhibitor V, subunit A"/>
    <property type="match status" value="1"/>
</dbReference>
<dbReference type="EMBL" id="SLVJ01000026">
    <property type="protein sequence ID" value="TCM61913.1"/>
    <property type="molecule type" value="Genomic_DNA"/>
</dbReference>
<dbReference type="InterPro" id="IPR005590">
    <property type="entry name" value="DUF333"/>
</dbReference>
<organism evidence="2 3">
    <name type="scientific">Acinetobacter calcoaceticus</name>
    <dbReference type="NCBI Taxonomy" id="471"/>
    <lineage>
        <taxon>Bacteria</taxon>
        <taxon>Pseudomonadati</taxon>
        <taxon>Pseudomonadota</taxon>
        <taxon>Gammaproteobacteria</taxon>
        <taxon>Moraxellales</taxon>
        <taxon>Moraxellaceae</taxon>
        <taxon>Acinetobacter</taxon>
        <taxon>Acinetobacter calcoaceticus/baumannii complex</taxon>
    </lineage>
</organism>
<sequence>MTINKALLLSLTVFGLSACSPMPAKPDTTHSVGMANPASQYCVAQGGELQIKTNAEGGQAGYCHLADGQVIEEWTLFRSSQTECSAAEAEKLVGRVGLSDEQIKQSTFSKLVRRVAPHQPVTMDYSASRITVVIDPVSQKIIRASCG</sequence>
<feature type="signal peptide" evidence="1">
    <location>
        <begin position="1"/>
        <end position="24"/>
    </location>
</feature>